<proteinExistence type="predicted"/>
<accession>A0A7T9UKR9</accession>
<dbReference type="GeneID" id="66210833"/>
<gene>
    <name evidence="1" type="ORF">I6I53_08170</name>
</gene>
<sequence>MLSIQLLTCAIIALLQNYIAIQLKALYSESVQCKIIGLAVEGYKLQGAQSVIWTFFARNISMRSHFMAKLERDAFERTGNLVVLSSNPFQLCHPHLEVNGKAPISTRSA</sequence>
<dbReference type="AlphaFoldDB" id="A0A7T9UKR9"/>
<dbReference type="EMBL" id="CP068176">
    <property type="protein sequence ID" value="QQT87696.1"/>
    <property type="molecule type" value="Genomic_DNA"/>
</dbReference>
<reference evidence="1 2" key="1">
    <citation type="submission" date="2021-01" db="EMBL/GenBank/DDBJ databases">
        <title>FDA dAtabase for Regulatory Grade micrObial Sequences (FDA-ARGOS): Supporting development and validation of Infectious Disease Dx tests.</title>
        <authorList>
            <person name="Sproer C."/>
            <person name="Gronow S."/>
            <person name="Severitt S."/>
            <person name="Schroder I."/>
            <person name="Tallon L."/>
            <person name="Sadzewicz L."/>
            <person name="Zhao X."/>
            <person name="Boylan J."/>
            <person name="Ott S."/>
            <person name="Bowen H."/>
            <person name="Vavikolanu K."/>
            <person name="Mehta A."/>
            <person name="Aluvathingal J."/>
            <person name="Nadendla S."/>
            <person name="Lowell S."/>
            <person name="Myers T."/>
            <person name="Yan Y."/>
            <person name="Sichtig H."/>
        </authorList>
    </citation>
    <scope>NUCLEOTIDE SEQUENCE [LARGE SCALE GENOMIC DNA]</scope>
    <source>
        <strain evidence="1 2">FDAARGOS_1096</strain>
    </source>
</reference>
<dbReference type="RefSeq" id="WP_004994764.1">
    <property type="nucleotide sequence ID" value="NZ_BKGH01000058.1"/>
</dbReference>
<name>A0A7T9UKR9_9GAMM</name>
<evidence type="ECO:0000313" key="1">
    <source>
        <dbReference type="EMBL" id="QQT87696.1"/>
    </source>
</evidence>
<organism evidence="1 2">
    <name type="scientific">Acinetobacter ursingii</name>
    <dbReference type="NCBI Taxonomy" id="108980"/>
    <lineage>
        <taxon>Bacteria</taxon>
        <taxon>Pseudomonadati</taxon>
        <taxon>Pseudomonadota</taxon>
        <taxon>Gammaproteobacteria</taxon>
        <taxon>Moraxellales</taxon>
        <taxon>Moraxellaceae</taxon>
        <taxon>Acinetobacter</taxon>
    </lineage>
</organism>
<protein>
    <submittedName>
        <fullName evidence="1">Uncharacterized protein</fullName>
    </submittedName>
</protein>
<dbReference type="Proteomes" id="UP000595320">
    <property type="component" value="Chromosome"/>
</dbReference>
<evidence type="ECO:0000313" key="2">
    <source>
        <dbReference type="Proteomes" id="UP000595320"/>
    </source>
</evidence>